<keyword evidence="2" id="KW-1185">Reference proteome</keyword>
<accession>A0A0D2R7T9</accession>
<gene>
    <name evidence="1" type="ORF">B456_005G025800</name>
</gene>
<dbReference type="Proteomes" id="UP000032304">
    <property type="component" value="Chromosome 5"/>
</dbReference>
<dbReference type="EMBL" id="CM001744">
    <property type="protein sequence ID" value="KJB27939.1"/>
    <property type="molecule type" value="Genomic_DNA"/>
</dbReference>
<name>A0A0D2R7T9_GOSRA</name>
<organism evidence="1 2">
    <name type="scientific">Gossypium raimondii</name>
    <name type="common">Peruvian cotton</name>
    <name type="synonym">Gossypium klotzschianum subsp. raimondii</name>
    <dbReference type="NCBI Taxonomy" id="29730"/>
    <lineage>
        <taxon>Eukaryota</taxon>
        <taxon>Viridiplantae</taxon>
        <taxon>Streptophyta</taxon>
        <taxon>Embryophyta</taxon>
        <taxon>Tracheophyta</taxon>
        <taxon>Spermatophyta</taxon>
        <taxon>Magnoliopsida</taxon>
        <taxon>eudicotyledons</taxon>
        <taxon>Gunneridae</taxon>
        <taxon>Pentapetalae</taxon>
        <taxon>rosids</taxon>
        <taxon>malvids</taxon>
        <taxon>Malvales</taxon>
        <taxon>Malvaceae</taxon>
        <taxon>Malvoideae</taxon>
        <taxon>Gossypium</taxon>
    </lineage>
</organism>
<evidence type="ECO:0008006" key="3">
    <source>
        <dbReference type="Google" id="ProtNLM"/>
    </source>
</evidence>
<sequence length="137" mass="16074">MVRESGGIYQSLFFECSFVKRFWSCIFCWWGLRWKDVVANFEEFFSLCWRVSLSGIQKSLWLLAVSAACWSGWISRNEKVFEGKATTLDLLIYQTKLRSFVWARVVYEECIFTESDWWGWPRKSSPVKKGGECAGYG</sequence>
<protein>
    <recommendedName>
        <fullName evidence="3">Reverse transcriptase zinc-binding domain-containing protein</fullName>
    </recommendedName>
</protein>
<evidence type="ECO:0000313" key="1">
    <source>
        <dbReference type="EMBL" id="KJB27939.1"/>
    </source>
</evidence>
<dbReference type="OMA" id="ECIFTES"/>
<dbReference type="Gramene" id="KJB27939">
    <property type="protein sequence ID" value="KJB27939"/>
    <property type="gene ID" value="B456_005G025800"/>
</dbReference>
<evidence type="ECO:0000313" key="2">
    <source>
        <dbReference type="Proteomes" id="UP000032304"/>
    </source>
</evidence>
<proteinExistence type="predicted"/>
<reference evidence="1 2" key="1">
    <citation type="journal article" date="2012" name="Nature">
        <title>Repeated polyploidization of Gossypium genomes and the evolution of spinnable cotton fibres.</title>
        <authorList>
            <person name="Paterson A.H."/>
            <person name="Wendel J.F."/>
            <person name="Gundlach H."/>
            <person name="Guo H."/>
            <person name="Jenkins J."/>
            <person name="Jin D."/>
            <person name="Llewellyn D."/>
            <person name="Showmaker K.C."/>
            <person name="Shu S."/>
            <person name="Udall J."/>
            <person name="Yoo M.J."/>
            <person name="Byers R."/>
            <person name="Chen W."/>
            <person name="Doron-Faigenboim A."/>
            <person name="Duke M.V."/>
            <person name="Gong L."/>
            <person name="Grimwood J."/>
            <person name="Grover C."/>
            <person name="Grupp K."/>
            <person name="Hu G."/>
            <person name="Lee T.H."/>
            <person name="Li J."/>
            <person name="Lin L."/>
            <person name="Liu T."/>
            <person name="Marler B.S."/>
            <person name="Page J.T."/>
            <person name="Roberts A.W."/>
            <person name="Romanel E."/>
            <person name="Sanders W.S."/>
            <person name="Szadkowski E."/>
            <person name="Tan X."/>
            <person name="Tang H."/>
            <person name="Xu C."/>
            <person name="Wang J."/>
            <person name="Wang Z."/>
            <person name="Zhang D."/>
            <person name="Zhang L."/>
            <person name="Ashrafi H."/>
            <person name="Bedon F."/>
            <person name="Bowers J.E."/>
            <person name="Brubaker C.L."/>
            <person name="Chee P.W."/>
            <person name="Das S."/>
            <person name="Gingle A.R."/>
            <person name="Haigler C.H."/>
            <person name="Harker D."/>
            <person name="Hoffmann L.V."/>
            <person name="Hovav R."/>
            <person name="Jones D.C."/>
            <person name="Lemke C."/>
            <person name="Mansoor S."/>
            <person name="ur Rahman M."/>
            <person name="Rainville L.N."/>
            <person name="Rambani A."/>
            <person name="Reddy U.K."/>
            <person name="Rong J.K."/>
            <person name="Saranga Y."/>
            <person name="Scheffler B.E."/>
            <person name="Scheffler J.A."/>
            <person name="Stelly D.M."/>
            <person name="Triplett B.A."/>
            <person name="Van Deynze A."/>
            <person name="Vaslin M.F."/>
            <person name="Waghmare V.N."/>
            <person name="Walford S.A."/>
            <person name="Wright R.J."/>
            <person name="Zaki E.A."/>
            <person name="Zhang T."/>
            <person name="Dennis E.S."/>
            <person name="Mayer K.F."/>
            <person name="Peterson D.G."/>
            <person name="Rokhsar D.S."/>
            <person name="Wang X."/>
            <person name="Schmutz J."/>
        </authorList>
    </citation>
    <scope>NUCLEOTIDE SEQUENCE [LARGE SCALE GENOMIC DNA]</scope>
</reference>
<dbReference type="AlphaFoldDB" id="A0A0D2R7T9"/>